<dbReference type="AlphaFoldDB" id="A0A068NKR2"/>
<accession>A0A068NKR2</accession>
<gene>
    <name evidence="2" type="ORF">OP10G_0017</name>
</gene>
<dbReference type="KEGG" id="fgi:OP10G_0017"/>
<dbReference type="GO" id="GO:0003677">
    <property type="term" value="F:DNA binding"/>
    <property type="evidence" value="ECO:0007669"/>
    <property type="project" value="InterPro"/>
</dbReference>
<organism evidence="2 3">
    <name type="scientific">Fimbriimonas ginsengisoli Gsoil 348</name>
    <dbReference type="NCBI Taxonomy" id="661478"/>
    <lineage>
        <taxon>Bacteria</taxon>
        <taxon>Bacillati</taxon>
        <taxon>Armatimonadota</taxon>
        <taxon>Fimbriimonadia</taxon>
        <taxon>Fimbriimonadales</taxon>
        <taxon>Fimbriimonadaceae</taxon>
        <taxon>Fimbriimonas</taxon>
    </lineage>
</organism>
<dbReference type="PANTHER" id="PTHR33360:SF2">
    <property type="entry name" value="TRANSPOSASE FOR INSERTION SEQUENCE ELEMENT IS200"/>
    <property type="match status" value="1"/>
</dbReference>
<dbReference type="Gene3D" id="3.30.70.1290">
    <property type="entry name" value="Transposase IS200-like"/>
    <property type="match status" value="1"/>
</dbReference>
<evidence type="ECO:0000313" key="3">
    <source>
        <dbReference type="Proteomes" id="UP000027982"/>
    </source>
</evidence>
<dbReference type="HOGENOM" id="CLU_101320_1_0_0"/>
<dbReference type="EMBL" id="CP007139">
    <property type="protein sequence ID" value="AIE83385.1"/>
    <property type="molecule type" value="Genomic_DNA"/>
</dbReference>
<dbReference type="GO" id="GO:0006313">
    <property type="term" value="P:DNA transposition"/>
    <property type="evidence" value="ECO:0007669"/>
    <property type="project" value="InterPro"/>
</dbReference>
<dbReference type="SUPFAM" id="SSF143422">
    <property type="entry name" value="Transposase IS200-like"/>
    <property type="match status" value="1"/>
</dbReference>
<dbReference type="GO" id="GO:0004803">
    <property type="term" value="F:transposase activity"/>
    <property type="evidence" value="ECO:0007669"/>
    <property type="project" value="InterPro"/>
</dbReference>
<dbReference type="SMART" id="SM01321">
    <property type="entry name" value="Y1_Tnp"/>
    <property type="match status" value="1"/>
</dbReference>
<dbReference type="Pfam" id="PF01797">
    <property type="entry name" value="Y1_Tnp"/>
    <property type="match status" value="1"/>
</dbReference>
<sequence>MPQSLANVLVHAVFSTKDCRPVLTSDVQEELFPYLIAVLRNDGSPSIQVGGYLDHIHVLFQLSRTKTLASTIGNVKTSSSSWLKTKRPYLRDFAWQSGYAAFSVDPVHCGGVVSCIQNQEAHHRRLSFQEEMRKFFAESGIEFDEKYVWD</sequence>
<dbReference type="RefSeq" id="WP_025227933.1">
    <property type="nucleotide sequence ID" value="NZ_CP007139.1"/>
</dbReference>
<dbReference type="OrthoDB" id="192312at2"/>
<evidence type="ECO:0000313" key="2">
    <source>
        <dbReference type="EMBL" id="AIE83385.1"/>
    </source>
</evidence>
<keyword evidence="3" id="KW-1185">Reference proteome</keyword>
<name>A0A068NKR2_FIMGI</name>
<dbReference type="STRING" id="661478.OP10G_0017"/>
<evidence type="ECO:0000259" key="1">
    <source>
        <dbReference type="SMART" id="SM01321"/>
    </source>
</evidence>
<protein>
    <submittedName>
        <fullName evidence="2">Transposase</fullName>
    </submittedName>
</protein>
<dbReference type="InterPro" id="IPR036515">
    <property type="entry name" value="Transposase_17_sf"/>
</dbReference>
<feature type="domain" description="Transposase IS200-like" evidence="1">
    <location>
        <begin position="5"/>
        <end position="119"/>
    </location>
</feature>
<dbReference type="PANTHER" id="PTHR33360">
    <property type="entry name" value="TRANSPOSASE FOR INSERTION SEQUENCE ELEMENT IS200"/>
    <property type="match status" value="1"/>
</dbReference>
<proteinExistence type="predicted"/>
<dbReference type="InterPro" id="IPR002686">
    <property type="entry name" value="Transposase_17"/>
</dbReference>
<reference evidence="2 3" key="1">
    <citation type="journal article" date="2014" name="PLoS ONE">
        <title>The first complete genome sequence of the class fimbriimonadia in the phylum armatimonadetes.</title>
        <authorList>
            <person name="Hu Z.Y."/>
            <person name="Wang Y.Z."/>
            <person name="Im W.T."/>
            <person name="Wang S.Y."/>
            <person name="Zhao G.P."/>
            <person name="Zheng H.J."/>
            <person name="Quan Z.X."/>
        </authorList>
    </citation>
    <scope>NUCLEOTIDE SEQUENCE [LARGE SCALE GENOMIC DNA]</scope>
    <source>
        <strain evidence="2">Gsoil 348</strain>
    </source>
</reference>
<dbReference type="eggNOG" id="COG1943">
    <property type="taxonomic scope" value="Bacteria"/>
</dbReference>
<dbReference type="Proteomes" id="UP000027982">
    <property type="component" value="Chromosome"/>
</dbReference>